<feature type="region of interest" description="Disordered" evidence="5">
    <location>
        <begin position="83"/>
        <end position="103"/>
    </location>
</feature>
<feature type="transmembrane region" description="Helical" evidence="6">
    <location>
        <begin position="340"/>
        <end position="362"/>
    </location>
</feature>
<dbReference type="AlphaFoldDB" id="A0AAV1GFV4"/>
<evidence type="ECO:0000256" key="4">
    <source>
        <dbReference type="SAM" id="Coils"/>
    </source>
</evidence>
<gene>
    <name evidence="8" type="ORF">XNOV1_A011647</name>
</gene>
<feature type="coiled-coil region" evidence="4">
    <location>
        <begin position="253"/>
        <end position="332"/>
    </location>
</feature>
<dbReference type="PANTHER" id="PTHR10903:SF112">
    <property type="entry name" value="SI:CH211-113E8.5"/>
    <property type="match status" value="1"/>
</dbReference>
<feature type="region of interest" description="Disordered" evidence="5">
    <location>
        <begin position="1"/>
        <end position="51"/>
    </location>
</feature>
<dbReference type="FunFam" id="3.40.50.300:FF:000366">
    <property type="entry name" value="GTPase, IMAP family member 2"/>
    <property type="match status" value="1"/>
</dbReference>
<protein>
    <submittedName>
        <fullName evidence="8">GTPase IMAP family member 4-like</fullName>
    </submittedName>
</protein>
<dbReference type="EMBL" id="OY660877">
    <property type="protein sequence ID" value="CAJ1072951.1"/>
    <property type="molecule type" value="Genomic_DNA"/>
</dbReference>
<dbReference type="SUPFAM" id="SSF52540">
    <property type="entry name" value="P-loop containing nucleoside triphosphate hydrolases"/>
    <property type="match status" value="1"/>
</dbReference>
<dbReference type="InterPro" id="IPR045058">
    <property type="entry name" value="GIMA/IAN/Toc"/>
</dbReference>
<organism evidence="8 9">
    <name type="scientific">Xyrichtys novacula</name>
    <name type="common">Pearly razorfish</name>
    <name type="synonym">Hemipteronotus novacula</name>
    <dbReference type="NCBI Taxonomy" id="13765"/>
    <lineage>
        <taxon>Eukaryota</taxon>
        <taxon>Metazoa</taxon>
        <taxon>Chordata</taxon>
        <taxon>Craniata</taxon>
        <taxon>Vertebrata</taxon>
        <taxon>Euteleostomi</taxon>
        <taxon>Actinopterygii</taxon>
        <taxon>Neopterygii</taxon>
        <taxon>Teleostei</taxon>
        <taxon>Neoteleostei</taxon>
        <taxon>Acanthomorphata</taxon>
        <taxon>Eupercaria</taxon>
        <taxon>Labriformes</taxon>
        <taxon>Labridae</taxon>
        <taxon>Xyrichtys</taxon>
    </lineage>
</organism>
<feature type="compositionally biased region" description="Basic and acidic residues" evidence="5">
    <location>
        <begin position="20"/>
        <end position="29"/>
    </location>
</feature>
<keyword evidence="6" id="KW-1133">Transmembrane helix</keyword>
<comment type="similarity">
    <text evidence="1">Belongs to the TRAFAC class TrmE-Era-EngA-EngB-Septin-like GTPase superfamily. AIG1/Toc34/Toc159-like paraseptin GTPase family. IAN subfamily.</text>
</comment>
<dbReference type="Proteomes" id="UP001178508">
    <property type="component" value="Chromosome 14"/>
</dbReference>
<evidence type="ECO:0000256" key="5">
    <source>
        <dbReference type="SAM" id="MobiDB-lite"/>
    </source>
</evidence>
<evidence type="ECO:0000256" key="2">
    <source>
        <dbReference type="ARBA" id="ARBA00022741"/>
    </source>
</evidence>
<proteinExistence type="inferred from homology"/>
<dbReference type="PROSITE" id="PS51720">
    <property type="entry name" value="G_AIG1"/>
    <property type="match status" value="1"/>
</dbReference>
<dbReference type="PANTHER" id="PTHR10903">
    <property type="entry name" value="GTPASE, IMAP FAMILY MEMBER-RELATED"/>
    <property type="match status" value="1"/>
</dbReference>
<dbReference type="InterPro" id="IPR027417">
    <property type="entry name" value="P-loop_NTPase"/>
</dbReference>
<name>A0AAV1GFV4_XYRNO</name>
<dbReference type="GO" id="GO:0005525">
    <property type="term" value="F:GTP binding"/>
    <property type="evidence" value="ECO:0007669"/>
    <property type="project" value="UniProtKB-KW"/>
</dbReference>
<reference evidence="8" key="1">
    <citation type="submission" date="2023-08" db="EMBL/GenBank/DDBJ databases">
        <authorList>
            <person name="Alioto T."/>
            <person name="Alioto T."/>
            <person name="Gomez Garrido J."/>
        </authorList>
    </citation>
    <scope>NUCLEOTIDE SEQUENCE</scope>
</reference>
<evidence type="ECO:0000313" key="8">
    <source>
        <dbReference type="EMBL" id="CAJ1072951.1"/>
    </source>
</evidence>
<feature type="compositionally biased region" description="Polar residues" evidence="5">
    <location>
        <begin position="30"/>
        <end position="51"/>
    </location>
</feature>
<evidence type="ECO:0000259" key="7">
    <source>
        <dbReference type="PROSITE" id="PS51720"/>
    </source>
</evidence>
<accession>A0AAV1GFV4</accession>
<keyword evidence="4" id="KW-0175">Coiled coil</keyword>
<dbReference type="CDD" id="cd01852">
    <property type="entry name" value="AIG1"/>
    <property type="match status" value="1"/>
</dbReference>
<dbReference type="Pfam" id="PF04548">
    <property type="entry name" value="AIG1"/>
    <property type="match status" value="1"/>
</dbReference>
<keyword evidence="6" id="KW-0812">Transmembrane</keyword>
<evidence type="ECO:0000256" key="6">
    <source>
        <dbReference type="SAM" id="Phobius"/>
    </source>
</evidence>
<keyword evidence="9" id="KW-1185">Reference proteome</keyword>
<sequence length="364" mass="41917">MKREEEEKEKALEDQQGEQARQEAEKNSKTDFTFSAQKQTRSSPQYPSMASSYEQILNNEEIRIVLVGKTGAGKSATANTILGQRESTSKRSPKSVTERCAKADGEVDGEKVSVINTPGLFATRVDEDKIREDVTQCVSYASPGPHIFLIVIKLDRFTEEEKQMVQKIQQNFGEEADKYSMVLFTHGDLLKGTTIQEYLSESEELQELVAKCNGQYHVFDNNLEDRSQVSELLLKIRDINKKNGGNHYTTDTFQKAERAIEEEKQRILKEKEEQMQKEQEELKKEIEEKYQEQIKEVKDDLEREKQLREEMEREKEERIKALKNRQKAWARREAENNNPALLIALSTIFEAVFGIGLTVLNLKG</sequence>
<dbReference type="InterPro" id="IPR006703">
    <property type="entry name" value="G_AIG1"/>
</dbReference>
<evidence type="ECO:0000256" key="1">
    <source>
        <dbReference type="ARBA" id="ARBA00008535"/>
    </source>
</evidence>
<feature type="compositionally biased region" description="Basic and acidic residues" evidence="5">
    <location>
        <begin position="1"/>
        <end position="13"/>
    </location>
</feature>
<keyword evidence="2" id="KW-0547">Nucleotide-binding</keyword>
<dbReference type="Gene3D" id="3.40.50.300">
    <property type="entry name" value="P-loop containing nucleotide triphosphate hydrolases"/>
    <property type="match status" value="1"/>
</dbReference>
<keyword evidence="6" id="KW-0472">Membrane</keyword>
<feature type="domain" description="AIG1-type G" evidence="7">
    <location>
        <begin position="59"/>
        <end position="257"/>
    </location>
</feature>
<evidence type="ECO:0000313" key="9">
    <source>
        <dbReference type="Proteomes" id="UP001178508"/>
    </source>
</evidence>
<evidence type="ECO:0000256" key="3">
    <source>
        <dbReference type="ARBA" id="ARBA00023134"/>
    </source>
</evidence>
<keyword evidence="3" id="KW-0342">GTP-binding</keyword>